<keyword evidence="7" id="KW-1278">Translocase</keyword>
<evidence type="ECO:0000256" key="7">
    <source>
        <dbReference type="ARBA" id="ARBA00022967"/>
    </source>
</evidence>
<comment type="caution">
    <text evidence="10">The sequence shown here is derived from an EMBL/GenBank/DDBJ whole genome shotgun (WGS) entry which is preliminary data.</text>
</comment>
<dbReference type="Pfam" id="PF00005">
    <property type="entry name" value="ABC_tran"/>
    <property type="match status" value="1"/>
</dbReference>
<evidence type="ECO:0000256" key="5">
    <source>
        <dbReference type="ARBA" id="ARBA00022741"/>
    </source>
</evidence>
<comment type="subcellular location">
    <subcellularLocation>
        <location evidence="1">Cell membrane</location>
    </subcellularLocation>
</comment>
<dbReference type="GO" id="GO:0042626">
    <property type="term" value="F:ATPase-coupled transmembrane transporter activity"/>
    <property type="evidence" value="ECO:0007669"/>
    <property type="project" value="TreeGrafter"/>
</dbReference>
<dbReference type="GO" id="GO:0043190">
    <property type="term" value="C:ATP-binding cassette (ABC) transporter complex"/>
    <property type="evidence" value="ECO:0007669"/>
    <property type="project" value="TreeGrafter"/>
</dbReference>
<dbReference type="InterPro" id="IPR050095">
    <property type="entry name" value="ECF_ABC_transporter_ATP-bd"/>
</dbReference>
<protein>
    <submittedName>
        <fullName evidence="10">ABC transporter ATP-binding protein</fullName>
    </submittedName>
</protein>
<keyword evidence="6 10" id="KW-0067">ATP-binding</keyword>
<proteinExistence type="inferred from homology"/>
<dbReference type="GO" id="GO:0016887">
    <property type="term" value="F:ATP hydrolysis activity"/>
    <property type="evidence" value="ECO:0007669"/>
    <property type="project" value="InterPro"/>
</dbReference>
<dbReference type="PROSITE" id="PS50893">
    <property type="entry name" value="ABC_TRANSPORTER_2"/>
    <property type="match status" value="1"/>
</dbReference>
<gene>
    <name evidence="10" type="ORF">DEQ80_11135</name>
</gene>
<dbReference type="Gene3D" id="3.40.50.300">
    <property type="entry name" value="P-loop containing nucleotide triphosphate hydrolases"/>
    <property type="match status" value="1"/>
</dbReference>
<evidence type="ECO:0000259" key="9">
    <source>
        <dbReference type="PROSITE" id="PS50893"/>
    </source>
</evidence>
<keyword evidence="8" id="KW-0472">Membrane</keyword>
<dbReference type="Proteomes" id="UP000264141">
    <property type="component" value="Unassembled WGS sequence"/>
</dbReference>
<evidence type="ECO:0000256" key="6">
    <source>
        <dbReference type="ARBA" id="ARBA00022840"/>
    </source>
</evidence>
<keyword evidence="5" id="KW-0547">Nucleotide-binding</keyword>
<evidence type="ECO:0000256" key="4">
    <source>
        <dbReference type="ARBA" id="ARBA00022475"/>
    </source>
</evidence>
<dbReference type="OrthoDB" id="9784332at2"/>
<evidence type="ECO:0000256" key="8">
    <source>
        <dbReference type="ARBA" id="ARBA00023136"/>
    </source>
</evidence>
<evidence type="ECO:0000313" key="10">
    <source>
        <dbReference type="EMBL" id="HCE18404.1"/>
    </source>
</evidence>
<keyword evidence="3" id="KW-0813">Transport</keyword>
<sequence>MNIEVEDLHFSYPGGVEALRGITLRIEGGELVAMVGQNGSGKTTLVKHFNGLLQPSRGCVRVGDWDTRTVSVARLASRVGYVFQNPDDQLFCKTVAEEVAFGPRNLGYAPEKVEQLVRRALAWTGLTGREGTNPYDLSPTWRKMVALAAVLSMDTPVVIFDEPTTGQDWQSVARMARVIAMLREEGKTVITITHDMDFCAENFTRVIALGGGQVLLDGPADEVLGEAEILAQTFVEPPQLVRLARRLGWKETPLTIPVFLDACRRSVRKEDGADGAERRFDT</sequence>
<evidence type="ECO:0000313" key="11">
    <source>
        <dbReference type="Proteomes" id="UP000264141"/>
    </source>
</evidence>
<dbReference type="RefSeq" id="WP_084001047.1">
    <property type="nucleotide sequence ID" value="NZ_DF967965.1"/>
</dbReference>
<dbReference type="CDD" id="cd03225">
    <property type="entry name" value="ABC_cobalt_CbiO_domain1"/>
    <property type="match status" value="1"/>
</dbReference>
<dbReference type="SUPFAM" id="SSF52540">
    <property type="entry name" value="P-loop containing nucleoside triphosphate hydrolases"/>
    <property type="match status" value="1"/>
</dbReference>
<dbReference type="InterPro" id="IPR003439">
    <property type="entry name" value="ABC_transporter-like_ATP-bd"/>
</dbReference>
<dbReference type="GO" id="GO:0005524">
    <property type="term" value="F:ATP binding"/>
    <property type="evidence" value="ECO:0007669"/>
    <property type="project" value="UniProtKB-KW"/>
</dbReference>
<dbReference type="EMBL" id="DPBP01000041">
    <property type="protein sequence ID" value="HCE18404.1"/>
    <property type="molecule type" value="Genomic_DNA"/>
</dbReference>
<dbReference type="FunFam" id="3.40.50.300:FF:000224">
    <property type="entry name" value="Energy-coupling factor transporter ATP-binding protein EcfA"/>
    <property type="match status" value="1"/>
</dbReference>
<dbReference type="InterPro" id="IPR015856">
    <property type="entry name" value="ABC_transpr_CbiO/EcfA_su"/>
</dbReference>
<evidence type="ECO:0000256" key="1">
    <source>
        <dbReference type="ARBA" id="ARBA00004236"/>
    </source>
</evidence>
<feature type="domain" description="ABC transporter" evidence="9">
    <location>
        <begin position="3"/>
        <end position="236"/>
    </location>
</feature>
<reference evidence="10 11" key="1">
    <citation type="journal article" date="2018" name="Nat. Biotechnol.">
        <title>A standardized bacterial taxonomy based on genome phylogeny substantially revises the tree of life.</title>
        <authorList>
            <person name="Parks D.H."/>
            <person name="Chuvochina M."/>
            <person name="Waite D.W."/>
            <person name="Rinke C."/>
            <person name="Skarshewski A."/>
            <person name="Chaumeil P.A."/>
            <person name="Hugenholtz P."/>
        </authorList>
    </citation>
    <scope>NUCLEOTIDE SEQUENCE [LARGE SCALE GENOMIC DNA]</scope>
    <source>
        <strain evidence="10">UBA8781</strain>
    </source>
</reference>
<dbReference type="SMART" id="SM00382">
    <property type="entry name" value="AAA"/>
    <property type="match status" value="1"/>
</dbReference>
<dbReference type="AlphaFoldDB" id="A0A3D1JIZ1"/>
<keyword evidence="4" id="KW-1003">Cell membrane</keyword>
<dbReference type="InterPro" id="IPR027417">
    <property type="entry name" value="P-loop_NTPase"/>
</dbReference>
<name>A0A3D1JIZ1_9CHLR</name>
<dbReference type="InterPro" id="IPR003593">
    <property type="entry name" value="AAA+_ATPase"/>
</dbReference>
<comment type="similarity">
    <text evidence="2">Belongs to the ABC transporter superfamily.</text>
</comment>
<dbReference type="PANTHER" id="PTHR43553:SF25">
    <property type="entry name" value="ABC-TYPE COBALT TRANSPORT SYSTEM, ATPASE COMPONENT"/>
    <property type="match status" value="1"/>
</dbReference>
<dbReference type="PANTHER" id="PTHR43553">
    <property type="entry name" value="HEAVY METAL TRANSPORTER"/>
    <property type="match status" value="1"/>
</dbReference>
<evidence type="ECO:0000256" key="2">
    <source>
        <dbReference type="ARBA" id="ARBA00005417"/>
    </source>
</evidence>
<accession>A0A3D1JIZ1</accession>
<dbReference type="STRING" id="229919.GCA_001050195_00059"/>
<evidence type="ECO:0000256" key="3">
    <source>
        <dbReference type="ARBA" id="ARBA00022448"/>
    </source>
</evidence>
<organism evidence="10 11">
    <name type="scientific">Anaerolinea thermolimosa</name>
    <dbReference type="NCBI Taxonomy" id="229919"/>
    <lineage>
        <taxon>Bacteria</taxon>
        <taxon>Bacillati</taxon>
        <taxon>Chloroflexota</taxon>
        <taxon>Anaerolineae</taxon>
        <taxon>Anaerolineales</taxon>
        <taxon>Anaerolineaceae</taxon>
        <taxon>Anaerolinea</taxon>
    </lineage>
</organism>